<dbReference type="STRING" id="1391627.SAMN05216464_108104"/>
<gene>
    <name evidence="1" type="ORF">SAMN05216464_108104</name>
</gene>
<protein>
    <submittedName>
        <fullName evidence="1">Uncharacterized protein</fullName>
    </submittedName>
</protein>
<evidence type="ECO:0000313" key="2">
    <source>
        <dbReference type="Proteomes" id="UP000199072"/>
    </source>
</evidence>
<accession>A0A1G7ENR0</accession>
<dbReference type="RefSeq" id="WP_262492959.1">
    <property type="nucleotide sequence ID" value="NZ_FNAI01000008.1"/>
</dbReference>
<sequence length="41" mass="5072">MLDAFIEYLNGIYYEGYAENFKEDNPDTFYQQFVQFVNDYR</sequence>
<dbReference type="EMBL" id="FNAI01000008">
    <property type="protein sequence ID" value="SDE65343.1"/>
    <property type="molecule type" value="Genomic_DNA"/>
</dbReference>
<reference evidence="1 2" key="1">
    <citation type="submission" date="2016-10" db="EMBL/GenBank/DDBJ databases">
        <authorList>
            <person name="de Groot N.N."/>
        </authorList>
    </citation>
    <scope>NUCLEOTIDE SEQUENCE [LARGE SCALE GENOMIC DNA]</scope>
    <source>
        <strain evidence="1 2">47C3B</strain>
    </source>
</reference>
<dbReference type="Proteomes" id="UP000199072">
    <property type="component" value="Unassembled WGS sequence"/>
</dbReference>
<organism evidence="1 2">
    <name type="scientific">Mucilaginibacter pineti</name>
    <dbReference type="NCBI Taxonomy" id="1391627"/>
    <lineage>
        <taxon>Bacteria</taxon>
        <taxon>Pseudomonadati</taxon>
        <taxon>Bacteroidota</taxon>
        <taxon>Sphingobacteriia</taxon>
        <taxon>Sphingobacteriales</taxon>
        <taxon>Sphingobacteriaceae</taxon>
        <taxon>Mucilaginibacter</taxon>
    </lineage>
</organism>
<name>A0A1G7ENR0_9SPHI</name>
<dbReference type="AlphaFoldDB" id="A0A1G7ENR0"/>
<keyword evidence="2" id="KW-1185">Reference proteome</keyword>
<evidence type="ECO:0000313" key="1">
    <source>
        <dbReference type="EMBL" id="SDE65343.1"/>
    </source>
</evidence>
<proteinExistence type="predicted"/>